<dbReference type="Proteomes" id="UP000241890">
    <property type="component" value="Unassembled WGS sequence"/>
</dbReference>
<keyword evidence="2" id="KW-1185">Reference proteome</keyword>
<sequence length="235" mass="25308">MASSCEADASKDDCSVKQDAVVEVEATVASIQIIDEECFLIRGLLTLGEQAALFEYIKQLDKTPSNQPRAMVPAPKTLLLGDDGNPSVRYSSSAACVVNDFVAKAVAILKKHHLHVIGGHDSCAYKSLSMATIQYEAPNGCFPAHVDHCSDSCVFLASLGCSANFMVKGPTMVEKLQFKLHSGDALVFNASGEAGVLHSVVSIDEGGPRGIAKTLEQSFPTWHQHRYGVQCRMFF</sequence>
<dbReference type="InParanoid" id="A0A2R5GZE7"/>
<dbReference type="OrthoDB" id="203116at2759"/>
<comment type="caution">
    <text evidence="1">The sequence shown here is derived from an EMBL/GenBank/DDBJ whole genome shotgun (WGS) entry which is preliminary data.</text>
</comment>
<dbReference type="InterPro" id="IPR037151">
    <property type="entry name" value="AlkB-like_sf"/>
</dbReference>
<name>A0A2R5GZE7_9STRA</name>
<protein>
    <recommendedName>
        <fullName evidence="3">Fe2OG dioxygenase domain-containing protein</fullName>
    </recommendedName>
</protein>
<accession>A0A2R5GZE7</accession>
<dbReference type="AlphaFoldDB" id="A0A2R5GZE7"/>
<evidence type="ECO:0008006" key="3">
    <source>
        <dbReference type="Google" id="ProtNLM"/>
    </source>
</evidence>
<reference evidence="1 2" key="1">
    <citation type="submission" date="2017-12" db="EMBL/GenBank/DDBJ databases">
        <title>Sequencing, de novo assembly and annotation of complete genome of a new Thraustochytrid species, strain FCC1311.</title>
        <authorList>
            <person name="Sedici K."/>
            <person name="Godart F."/>
            <person name="Aiese Cigliano R."/>
            <person name="Sanseverino W."/>
            <person name="Barakat M."/>
            <person name="Ortet P."/>
            <person name="Marechal E."/>
            <person name="Cagnac O."/>
            <person name="Amato A."/>
        </authorList>
    </citation>
    <scope>NUCLEOTIDE SEQUENCE [LARGE SCALE GENOMIC DNA]</scope>
</reference>
<gene>
    <name evidence="1" type="ORF">FCC1311_100742</name>
</gene>
<dbReference type="Gene3D" id="2.60.120.590">
    <property type="entry name" value="Alpha-ketoglutarate-dependent dioxygenase AlkB-like"/>
    <property type="match status" value="1"/>
</dbReference>
<dbReference type="EMBL" id="BEYU01000171">
    <property type="protein sequence ID" value="GBG33851.1"/>
    <property type="molecule type" value="Genomic_DNA"/>
</dbReference>
<dbReference type="SUPFAM" id="SSF51197">
    <property type="entry name" value="Clavaminate synthase-like"/>
    <property type="match status" value="1"/>
</dbReference>
<proteinExistence type="predicted"/>
<evidence type="ECO:0000313" key="2">
    <source>
        <dbReference type="Proteomes" id="UP000241890"/>
    </source>
</evidence>
<evidence type="ECO:0000313" key="1">
    <source>
        <dbReference type="EMBL" id="GBG33851.1"/>
    </source>
</evidence>
<organism evidence="1 2">
    <name type="scientific">Hondaea fermentalgiana</name>
    <dbReference type="NCBI Taxonomy" id="2315210"/>
    <lineage>
        <taxon>Eukaryota</taxon>
        <taxon>Sar</taxon>
        <taxon>Stramenopiles</taxon>
        <taxon>Bigyra</taxon>
        <taxon>Labyrinthulomycetes</taxon>
        <taxon>Thraustochytrida</taxon>
        <taxon>Thraustochytriidae</taxon>
        <taxon>Hondaea</taxon>
    </lineage>
</organism>